<dbReference type="RefSeq" id="WP_192755065.1">
    <property type="nucleotide sequence ID" value="NZ_BAABJL010000176.1"/>
</dbReference>
<accession>A0A927N3F1</accession>
<dbReference type="GO" id="GO:0030488">
    <property type="term" value="P:tRNA methylation"/>
    <property type="evidence" value="ECO:0007669"/>
    <property type="project" value="TreeGrafter"/>
</dbReference>
<proteinExistence type="predicted"/>
<reference evidence="14" key="1">
    <citation type="submission" date="2020-10" db="EMBL/GenBank/DDBJ databases">
        <title>Sequencing the genomes of 1000 actinobacteria strains.</title>
        <authorList>
            <person name="Klenk H.-P."/>
        </authorList>
    </citation>
    <scope>NUCLEOTIDE SEQUENCE</scope>
    <source>
        <strain evidence="14">DSM 45354</strain>
    </source>
</reference>
<dbReference type="InterPro" id="IPR040072">
    <property type="entry name" value="Methyltransferase_A"/>
</dbReference>
<keyword evidence="6 14" id="KW-0489">Methyltransferase</keyword>
<dbReference type="InterPro" id="IPR013785">
    <property type="entry name" value="Aldolase_TIM"/>
</dbReference>
<dbReference type="SUPFAM" id="SSF102114">
    <property type="entry name" value="Radical SAM enzymes"/>
    <property type="match status" value="1"/>
</dbReference>
<dbReference type="CDD" id="cd01335">
    <property type="entry name" value="Radical_SAM"/>
    <property type="match status" value="1"/>
</dbReference>
<evidence type="ECO:0000313" key="15">
    <source>
        <dbReference type="Proteomes" id="UP000638648"/>
    </source>
</evidence>
<evidence type="ECO:0000256" key="4">
    <source>
        <dbReference type="ARBA" id="ARBA00022490"/>
    </source>
</evidence>
<comment type="caution">
    <text evidence="14">The sequence shown here is derived from an EMBL/GenBank/DDBJ whole genome shotgun (WGS) entry which is preliminary data.</text>
</comment>
<dbReference type="GO" id="GO:0070475">
    <property type="term" value="P:rRNA base methylation"/>
    <property type="evidence" value="ECO:0007669"/>
    <property type="project" value="TreeGrafter"/>
</dbReference>
<protein>
    <submittedName>
        <fullName evidence="14">23S rRNA (Adenine-C8)-methyltransferase</fullName>
        <ecNumber evidence="14">2.1.1.224</ecNumber>
    </submittedName>
</protein>
<dbReference type="InterPro" id="IPR058240">
    <property type="entry name" value="rSAM_sf"/>
</dbReference>
<feature type="domain" description="Radical SAM core" evidence="13">
    <location>
        <begin position="104"/>
        <end position="334"/>
    </location>
</feature>
<keyword evidence="10" id="KW-0408">Iron</keyword>
<gene>
    <name evidence="14" type="ORF">HEB94_008779</name>
</gene>
<keyword evidence="11" id="KW-0411">Iron-sulfur</keyword>
<dbReference type="GO" id="GO:0008173">
    <property type="term" value="F:RNA methyltransferase activity"/>
    <property type="evidence" value="ECO:0007669"/>
    <property type="project" value="InterPro"/>
</dbReference>
<dbReference type="SFLD" id="SFLDG01062">
    <property type="entry name" value="methyltransferase_(Class_A)"/>
    <property type="match status" value="1"/>
</dbReference>
<comment type="subcellular location">
    <subcellularLocation>
        <location evidence="2">Cytoplasm</location>
    </subcellularLocation>
</comment>
<dbReference type="PIRSF" id="PIRSF006004">
    <property type="entry name" value="CHP00048"/>
    <property type="match status" value="1"/>
</dbReference>
<dbReference type="Pfam" id="PF21016">
    <property type="entry name" value="RlmN_N"/>
    <property type="match status" value="1"/>
</dbReference>
<evidence type="ECO:0000256" key="3">
    <source>
        <dbReference type="ARBA" id="ARBA00022485"/>
    </source>
</evidence>
<dbReference type="AlphaFoldDB" id="A0A927N3F1"/>
<keyword evidence="9" id="KW-0479">Metal-binding</keyword>
<comment type="cofactor">
    <cofactor evidence="1">
        <name>[4Fe-4S] cluster</name>
        <dbReference type="ChEBI" id="CHEBI:49883"/>
    </cofactor>
</comment>
<dbReference type="PANTHER" id="PTHR30544">
    <property type="entry name" value="23S RRNA METHYLTRANSFERASE"/>
    <property type="match status" value="1"/>
</dbReference>
<dbReference type="Gene3D" id="1.10.150.530">
    <property type="match status" value="1"/>
</dbReference>
<dbReference type="PANTHER" id="PTHR30544:SF5">
    <property type="entry name" value="RADICAL SAM CORE DOMAIN-CONTAINING PROTEIN"/>
    <property type="match status" value="1"/>
</dbReference>
<keyword evidence="15" id="KW-1185">Reference proteome</keyword>
<organism evidence="14 15">
    <name type="scientific">Actinopolymorpha pittospori</name>
    <dbReference type="NCBI Taxonomy" id="648752"/>
    <lineage>
        <taxon>Bacteria</taxon>
        <taxon>Bacillati</taxon>
        <taxon>Actinomycetota</taxon>
        <taxon>Actinomycetes</taxon>
        <taxon>Propionibacteriales</taxon>
        <taxon>Actinopolymorphaceae</taxon>
        <taxon>Actinopolymorpha</taxon>
    </lineage>
</organism>
<name>A0A927N3F1_9ACTN</name>
<dbReference type="InterPro" id="IPR004383">
    <property type="entry name" value="rRNA_lsu_MTrfase_RlmN/Cfr"/>
</dbReference>
<evidence type="ECO:0000259" key="13">
    <source>
        <dbReference type="PROSITE" id="PS51918"/>
    </source>
</evidence>
<dbReference type="GO" id="GO:0005737">
    <property type="term" value="C:cytoplasm"/>
    <property type="evidence" value="ECO:0007669"/>
    <property type="project" value="UniProtKB-SubCell"/>
</dbReference>
<keyword evidence="3" id="KW-0004">4Fe-4S</keyword>
<dbReference type="EC" id="2.1.1.224" evidence="14"/>
<keyword evidence="7 14" id="KW-0808">Transferase</keyword>
<evidence type="ECO:0000256" key="12">
    <source>
        <dbReference type="SAM" id="MobiDB-lite"/>
    </source>
</evidence>
<evidence type="ECO:0000256" key="6">
    <source>
        <dbReference type="ARBA" id="ARBA00022603"/>
    </source>
</evidence>
<dbReference type="Proteomes" id="UP000638648">
    <property type="component" value="Unassembled WGS sequence"/>
</dbReference>
<dbReference type="InterPro" id="IPR007197">
    <property type="entry name" value="rSAM"/>
</dbReference>
<keyword evidence="8" id="KW-0949">S-adenosyl-L-methionine</keyword>
<evidence type="ECO:0000256" key="9">
    <source>
        <dbReference type="ARBA" id="ARBA00022723"/>
    </source>
</evidence>
<evidence type="ECO:0000256" key="1">
    <source>
        <dbReference type="ARBA" id="ARBA00001966"/>
    </source>
</evidence>
<evidence type="ECO:0000313" key="14">
    <source>
        <dbReference type="EMBL" id="MBE1611931.1"/>
    </source>
</evidence>
<evidence type="ECO:0000256" key="2">
    <source>
        <dbReference type="ARBA" id="ARBA00004496"/>
    </source>
</evidence>
<evidence type="ECO:0000256" key="8">
    <source>
        <dbReference type="ARBA" id="ARBA00022691"/>
    </source>
</evidence>
<evidence type="ECO:0000256" key="7">
    <source>
        <dbReference type="ARBA" id="ARBA00022679"/>
    </source>
</evidence>
<dbReference type="EMBL" id="JADBEM010000001">
    <property type="protein sequence ID" value="MBE1611931.1"/>
    <property type="molecule type" value="Genomic_DNA"/>
</dbReference>
<keyword evidence="5" id="KW-0698">rRNA processing</keyword>
<dbReference type="SFLD" id="SFLDS00029">
    <property type="entry name" value="Radical_SAM"/>
    <property type="match status" value="1"/>
</dbReference>
<dbReference type="SFLD" id="SFLDF00275">
    <property type="entry name" value="adenosine_C2_methyltransferase"/>
    <property type="match status" value="1"/>
</dbReference>
<dbReference type="PROSITE" id="PS51918">
    <property type="entry name" value="RADICAL_SAM"/>
    <property type="match status" value="1"/>
</dbReference>
<dbReference type="Pfam" id="PF04055">
    <property type="entry name" value="Radical_SAM"/>
    <property type="match status" value="1"/>
</dbReference>
<dbReference type="GO" id="GO:0046872">
    <property type="term" value="F:metal ion binding"/>
    <property type="evidence" value="ECO:0007669"/>
    <property type="project" value="UniProtKB-KW"/>
</dbReference>
<evidence type="ECO:0000256" key="10">
    <source>
        <dbReference type="ARBA" id="ARBA00023004"/>
    </source>
</evidence>
<dbReference type="Gene3D" id="3.20.20.70">
    <property type="entry name" value="Aldolase class I"/>
    <property type="match status" value="1"/>
</dbReference>
<dbReference type="InterPro" id="IPR048641">
    <property type="entry name" value="RlmN_N"/>
</dbReference>
<dbReference type="GO" id="GO:0051539">
    <property type="term" value="F:4 iron, 4 sulfur cluster binding"/>
    <property type="evidence" value="ECO:0007669"/>
    <property type="project" value="UniProtKB-KW"/>
</dbReference>
<feature type="region of interest" description="Disordered" evidence="12">
    <location>
        <begin position="350"/>
        <end position="370"/>
    </location>
</feature>
<evidence type="ECO:0000256" key="11">
    <source>
        <dbReference type="ARBA" id="ARBA00023014"/>
    </source>
</evidence>
<evidence type="ECO:0000256" key="5">
    <source>
        <dbReference type="ARBA" id="ARBA00022552"/>
    </source>
</evidence>
<sequence>MYVHVYPNPPPGTRYARLQEFLVHAGEPPYRLRQLLRGVHDRGVGEFAELTELPVRLRRLLAAEFGPTLTTLSPVASQHGPQVEKVLFESRQGARIETVLAKYRAHWTSLCVSTQVGCGLGCTFCASGAVGLVRNLDADEICDQVLHFAPVDSIAFMGMGEALANPHTFPALELLTGGDFHAIGPRRLTVSTVGFAPGMRRLVAEHPQVNLTLSVHSPYDEERAELIPLQNRFSLAECLGILDDHVVASRRKVYLAYLLIDGINDSAAHARALAALVRESRRPGLFHVSVIPYNDAAGVSERFRRPPPAVVADFLATLRSRGIRASRRQQFGGDLDAACGQLHARYLSGQSGETATRAPGRRTSLDITEG</sequence>
<keyword evidence="4" id="KW-0963">Cytoplasm</keyword>